<gene>
    <name evidence="1" type="ORF">PSHT_05686</name>
</gene>
<reference evidence="2" key="2">
    <citation type="journal article" date="2018" name="BMC Genomics">
        <title>Genomic insights into host adaptation between the wheat stripe rust pathogen (Puccinia striiformis f. sp. tritici) and the barley stripe rust pathogen (Puccinia striiformis f. sp. hordei).</title>
        <authorList>
            <person name="Xia C."/>
            <person name="Wang M."/>
            <person name="Yin C."/>
            <person name="Cornejo O.E."/>
            <person name="Hulbert S.H."/>
            <person name="Chen X."/>
        </authorList>
    </citation>
    <scope>NUCLEOTIDE SEQUENCE [LARGE SCALE GENOMIC DNA]</scope>
    <source>
        <strain evidence="2">93TX-2</strain>
    </source>
</reference>
<dbReference type="OrthoDB" id="2518090at2759"/>
<protein>
    <submittedName>
        <fullName evidence="1">Uncharacterized protein</fullName>
    </submittedName>
</protein>
<dbReference type="Proteomes" id="UP000238274">
    <property type="component" value="Unassembled WGS sequence"/>
</dbReference>
<dbReference type="VEuPathDB" id="FungiDB:PSTT_08377"/>
<evidence type="ECO:0000313" key="1">
    <source>
        <dbReference type="EMBL" id="POW18590.1"/>
    </source>
</evidence>
<proteinExistence type="predicted"/>
<evidence type="ECO:0000313" key="2">
    <source>
        <dbReference type="Proteomes" id="UP000238274"/>
    </source>
</evidence>
<accession>A0A2S4WA05</accession>
<reference evidence="2" key="3">
    <citation type="journal article" date="2018" name="Mol. Plant Microbe Interact.">
        <title>Genome sequence resources for the wheat stripe rust pathogen (Puccinia striiformis f. sp. tritici) and the barley stripe rust pathogen (Puccinia striiformis f. sp. hordei).</title>
        <authorList>
            <person name="Xia C."/>
            <person name="Wang M."/>
            <person name="Yin C."/>
            <person name="Cornejo O.E."/>
            <person name="Hulbert S.H."/>
            <person name="Chen X."/>
        </authorList>
    </citation>
    <scope>NUCLEOTIDE SEQUENCE [LARGE SCALE GENOMIC DNA]</scope>
    <source>
        <strain evidence="2">93TX-2</strain>
    </source>
</reference>
<organism evidence="1 2">
    <name type="scientific">Puccinia striiformis</name>
    <dbReference type="NCBI Taxonomy" id="27350"/>
    <lineage>
        <taxon>Eukaryota</taxon>
        <taxon>Fungi</taxon>
        <taxon>Dikarya</taxon>
        <taxon>Basidiomycota</taxon>
        <taxon>Pucciniomycotina</taxon>
        <taxon>Pucciniomycetes</taxon>
        <taxon>Pucciniales</taxon>
        <taxon>Pucciniaceae</taxon>
        <taxon>Puccinia</taxon>
    </lineage>
</organism>
<name>A0A2S4WA05_9BASI</name>
<reference evidence="1 2" key="1">
    <citation type="submission" date="2017-12" db="EMBL/GenBank/DDBJ databases">
        <title>Gene loss provides genomic basis for host adaptation in cereal stripe rust fungi.</title>
        <authorList>
            <person name="Xia C."/>
        </authorList>
    </citation>
    <scope>NUCLEOTIDE SEQUENCE [LARGE SCALE GENOMIC DNA]</scope>
    <source>
        <strain evidence="1 2">93TX-2</strain>
    </source>
</reference>
<dbReference type="EMBL" id="PKSM01000063">
    <property type="protein sequence ID" value="POW18590.1"/>
    <property type="molecule type" value="Genomic_DNA"/>
</dbReference>
<comment type="caution">
    <text evidence="1">The sequence shown here is derived from an EMBL/GenBank/DDBJ whole genome shotgun (WGS) entry which is preliminary data.</text>
</comment>
<dbReference type="AlphaFoldDB" id="A0A2S4WA05"/>
<sequence>MFGSVQKVMSIILMNWKRPKIANINEVALSLLGHWYKITALKLGRSYLTHHPDTYWSMMARIIRSNLCDVQKQVCSNTTTENEDFLPSIQKGS</sequence>
<keyword evidence="2" id="KW-1185">Reference proteome</keyword>
<dbReference type="VEuPathDB" id="FungiDB:PSHT_05686"/>